<dbReference type="Proteomes" id="UP001519460">
    <property type="component" value="Unassembled WGS sequence"/>
</dbReference>
<proteinExistence type="inferred from homology"/>
<sequence length="778" mass="85235">MTSHRIGVNLRVSGNCDQGGRKYMEDTHAIKFVKKDTRDYEFAYFGIFDGHGGPEASRFARDNLLDEITKYDQFWSDDDDDILCAIKSGFLDTHQAMWKELDNWPRTVSGLPSTSGTTASIAIIKKSKLYIGHVGDSGIVLGCDEGPRNAVYMKPKCLTKDHKPDNPEERARIEKSGGSVVAKAGVQRVVWSRPKVNHKGPVRRSTQIDKIPFLAVARSLGDLWSYDYYKGQFVVSPEPDVSVMTLEPGRHRCLVLASDGLWNMLSASEAVSVVTDLEMHFEDRVIHDPMVSVSYWINPAERLVTRALNKWRAKSMKADNVSCVVVLIDPLGPSKLTILRKRREEHFRKIHEARKAAVAAKLNNTSSSTSGSSSSNNASSVKVNRNQSNNGSHSDDNEDADENGAQKHLDLENKLQASFSGVGVGMSSSTGLASSDSNHNVNNGSGAHAADDSVLSMHGSKAASKMPPRPASASKIGKTHRPPMYRASSRLSLPTRSTVTNDMDDSVQAASALTVSPCFNLPLSPTLESPLLPSSGAMDGAKGSYTSDTPNLASSFSMSDSLLKLMNLDAVKASSDPVIKPSGHSVTLTSANCASKKSLLTDDGGGEQDRKVRRSSVFSKTVLHTSLQQRPEPLGLNTSRSNDRLSLRLNKTFHSTRVLRLTTTQRGSKQGLDRSSELDTHDRSQTFEDSQPSKVAHISKESSSAKKGKKKREFGLLYRTRSTLLRAKRAARKAFCPENRPFLKQLPGAKRKRDEKHTPPGTPSSKRLRRSDGLRCSF</sequence>
<keyword evidence="3 4" id="KW-0904">Protein phosphatase</keyword>
<dbReference type="EMBL" id="JACVVK020000591">
    <property type="protein sequence ID" value="KAK7464041.1"/>
    <property type="molecule type" value="Genomic_DNA"/>
</dbReference>
<organism evidence="7 8">
    <name type="scientific">Batillaria attramentaria</name>
    <dbReference type="NCBI Taxonomy" id="370345"/>
    <lineage>
        <taxon>Eukaryota</taxon>
        <taxon>Metazoa</taxon>
        <taxon>Spiralia</taxon>
        <taxon>Lophotrochozoa</taxon>
        <taxon>Mollusca</taxon>
        <taxon>Gastropoda</taxon>
        <taxon>Caenogastropoda</taxon>
        <taxon>Sorbeoconcha</taxon>
        <taxon>Cerithioidea</taxon>
        <taxon>Batillariidae</taxon>
        <taxon>Batillaria</taxon>
    </lineage>
</organism>
<feature type="domain" description="PPM-type phosphatase" evidence="6">
    <location>
        <begin position="11"/>
        <end position="328"/>
    </location>
</feature>
<feature type="region of interest" description="Disordered" evidence="5">
    <location>
        <begin position="157"/>
        <end position="177"/>
    </location>
</feature>
<feature type="compositionally biased region" description="Polar residues" evidence="5">
    <location>
        <begin position="616"/>
        <end position="629"/>
    </location>
</feature>
<dbReference type="Pfam" id="PF00481">
    <property type="entry name" value="PP2C"/>
    <property type="match status" value="1"/>
</dbReference>
<evidence type="ECO:0000256" key="4">
    <source>
        <dbReference type="RuleBase" id="RU003465"/>
    </source>
</evidence>
<dbReference type="InterPro" id="IPR015655">
    <property type="entry name" value="PP2C"/>
</dbReference>
<evidence type="ECO:0000256" key="1">
    <source>
        <dbReference type="ARBA" id="ARBA00022723"/>
    </source>
</evidence>
<dbReference type="SMART" id="SM00332">
    <property type="entry name" value="PP2Cc"/>
    <property type="match status" value="1"/>
</dbReference>
<keyword evidence="2 4" id="KW-0378">Hydrolase</keyword>
<keyword evidence="8" id="KW-1185">Reference proteome</keyword>
<feature type="region of interest" description="Disordered" evidence="5">
    <location>
        <begin position="658"/>
        <end position="714"/>
    </location>
</feature>
<name>A0ABD0J743_9CAEN</name>
<evidence type="ECO:0000313" key="7">
    <source>
        <dbReference type="EMBL" id="KAK7464041.1"/>
    </source>
</evidence>
<feature type="compositionally biased region" description="Polar residues" evidence="5">
    <location>
        <begin position="432"/>
        <end position="445"/>
    </location>
</feature>
<accession>A0ABD0J743</accession>
<dbReference type="GO" id="GO:0046872">
    <property type="term" value="F:metal ion binding"/>
    <property type="evidence" value="ECO:0007669"/>
    <property type="project" value="UniProtKB-KW"/>
</dbReference>
<feature type="compositionally biased region" description="Polar residues" evidence="5">
    <location>
        <begin position="381"/>
        <end position="392"/>
    </location>
</feature>
<feature type="compositionally biased region" description="Low complexity" evidence="5">
    <location>
        <begin position="363"/>
        <end position="380"/>
    </location>
</feature>
<dbReference type="Gene3D" id="3.60.40.10">
    <property type="entry name" value="PPM-type phosphatase domain"/>
    <property type="match status" value="1"/>
</dbReference>
<feature type="compositionally biased region" description="Basic and acidic residues" evidence="5">
    <location>
        <begin position="671"/>
        <end position="686"/>
    </location>
</feature>
<feature type="region of interest" description="Disordered" evidence="5">
    <location>
        <begin position="597"/>
        <end position="643"/>
    </location>
</feature>
<dbReference type="AlphaFoldDB" id="A0ABD0J743"/>
<keyword evidence="1" id="KW-0479">Metal-binding</keyword>
<feature type="compositionally biased region" description="Basic and acidic residues" evidence="5">
    <location>
        <begin position="158"/>
        <end position="175"/>
    </location>
</feature>
<feature type="compositionally biased region" description="Low complexity" evidence="5">
    <location>
        <begin position="422"/>
        <end position="431"/>
    </location>
</feature>
<gene>
    <name evidence="7" type="ORF">BaRGS_00037965</name>
</gene>
<dbReference type="PROSITE" id="PS01032">
    <property type="entry name" value="PPM_1"/>
    <property type="match status" value="1"/>
</dbReference>
<dbReference type="SUPFAM" id="SSF81606">
    <property type="entry name" value="PP2C-like"/>
    <property type="match status" value="1"/>
</dbReference>
<dbReference type="PROSITE" id="PS51746">
    <property type="entry name" value="PPM_2"/>
    <property type="match status" value="1"/>
</dbReference>
<dbReference type="CDD" id="cd00143">
    <property type="entry name" value="PP2Cc"/>
    <property type="match status" value="1"/>
</dbReference>
<evidence type="ECO:0000256" key="5">
    <source>
        <dbReference type="SAM" id="MobiDB-lite"/>
    </source>
</evidence>
<dbReference type="PANTHER" id="PTHR47992">
    <property type="entry name" value="PROTEIN PHOSPHATASE"/>
    <property type="match status" value="1"/>
</dbReference>
<evidence type="ECO:0000256" key="2">
    <source>
        <dbReference type="ARBA" id="ARBA00022801"/>
    </source>
</evidence>
<evidence type="ECO:0000256" key="3">
    <source>
        <dbReference type="ARBA" id="ARBA00022912"/>
    </source>
</evidence>
<evidence type="ECO:0000313" key="8">
    <source>
        <dbReference type="Proteomes" id="UP001519460"/>
    </source>
</evidence>
<protein>
    <recommendedName>
        <fullName evidence="6">PPM-type phosphatase domain-containing protein</fullName>
    </recommendedName>
</protein>
<dbReference type="InterPro" id="IPR001932">
    <property type="entry name" value="PPM-type_phosphatase-like_dom"/>
</dbReference>
<comment type="similarity">
    <text evidence="4">Belongs to the PP2C family.</text>
</comment>
<feature type="region of interest" description="Disordered" evidence="5">
    <location>
        <begin position="422"/>
        <end position="496"/>
    </location>
</feature>
<dbReference type="InterPro" id="IPR000222">
    <property type="entry name" value="PP2C_BS"/>
</dbReference>
<dbReference type="InterPro" id="IPR036457">
    <property type="entry name" value="PPM-type-like_dom_sf"/>
</dbReference>
<dbReference type="FunFam" id="3.60.40.10:FF:000060">
    <property type="entry name" value="Protein phosphatase 2c"/>
    <property type="match status" value="1"/>
</dbReference>
<dbReference type="GO" id="GO:0004721">
    <property type="term" value="F:phosphoprotein phosphatase activity"/>
    <property type="evidence" value="ECO:0007669"/>
    <property type="project" value="UniProtKB-KW"/>
</dbReference>
<feature type="region of interest" description="Disordered" evidence="5">
    <location>
        <begin position="358"/>
        <end position="403"/>
    </location>
</feature>
<reference evidence="7 8" key="1">
    <citation type="journal article" date="2023" name="Sci. Data">
        <title>Genome assembly of the Korean intertidal mud-creeper Batillaria attramentaria.</title>
        <authorList>
            <person name="Patra A.K."/>
            <person name="Ho P.T."/>
            <person name="Jun S."/>
            <person name="Lee S.J."/>
            <person name="Kim Y."/>
            <person name="Won Y.J."/>
        </authorList>
    </citation>
    <scope>NUCLEOTIDE SEQUENCE [LARGE SCALE GENOMIC DNA]</scope>
    <source>
        <strain evidence="7">Wonlab-2016</strain>
    </source>
</reference>
<comment type="caution">
    <text evidence="7">The sequence shown here is derived from an EMBL/GenBank/DDBJ whole genome shotgun (WGS) entry which is preliminary data.</text>
</comment>
<feature type="region of interest" description="Disordered" evidence="5">
    <location>
        <begin position="736"/>
        <end position="778"/>
    </location>
</feature>
<evidence type="ECO:0000259" key="6">
    <source>
        <dbReference type="PROSITE" id="PS51746"/>
    </source>
</evidence>